<dbReference type="InterPro" id="IPR006094">
    <property type="entry name" value="Oxid_FAD_bind_N"/>
</dbReference>
<evidence type="ECO:0000313" key="8">
    <source>
        <dbReference type="Proteomes" id="UP001602013"/>
    </source>
</evidence>
<dbReference type="InterPro" id="IPR016167">
    <property type="entry name" value="FAD-bd_PCMH_sub1"/>
</dbReference>
<dbReference type="Pfam" id="PF01565">
    <property type="entry name" value="FAD_binding_4"/>
    <property type="match status" value="1"/>
</dbReference>
<evidence type="ECO:0000256" key="5">
    <source>
        <dbReference type="ARBA" id="ARBA00023002"/>
    </source>
</evidence>
<accession>A0ABW6SP52</accession>
<evidence type="ECO:0000259" key="6">
    <source>
        <dbReference type="PROSITE" id="PS51387"/>
    </source>
</evidence>
<keyword evidence="4" id="KW-0274">FAD</keyword>
<dbReference type="SUPFAM" id="SSF56176">
    <property type="entry name" value="FAD-binding/transporter-associated domain-like"/>
    <property type="match status" value="1"/>
</dbReference>
<dbReference type="Gene3D" id="3.30.465.10">
    <property type="match status" value="1"/>
</dbReference>
<dbReference type="InterPro" id="IPR050416">
    <property type="entry name" value="FAD-linked_Oxidoreductase"/>
</dbReference>
<keyword evidence="8" id="KW-1185">Reference proteome</keyword>
<dbReference type="InterPro" id="IPR036318">
    <property type="entry name" value="FAD-bd_PCMH-like_sf"/>
</dbReference>
<protein>
    <submittedName>
        <fullName evidence="7">FAD-binding oxidoreductase</fullName>
    </submittedName>
</protein>
<dbReference type="PANTHER" id="PTHR42973">
    <property type="entry name" value="BINDING OXIDOREDUCTASE, PUTATIVE (AFU_ORTHOLOGUE AFUA_1G17690)-RELATED"/>
    <property type="match status" value="1"/>
</dbReference>
<gene>
    <name evidence="7" type="ORF">ACFYXI_14200</name>
</gene>
<dbReference type="PANTHER" id="PTHR42973:SF39">
    <property type="entry name" value="FAD-BINDING PCMH-TYPE DOMAIN-CONTAINING PROTEIN"/>
    <property type="match status" value="1"/>
</dbReference>
<evidence type="ECO:0000256" key="3">
    <source>
        <dbReference type="ARBA" id="ARBA00022630"/>
    </source>
</evidence>
<evidence type="ECO:0000256" key="4">
    <source>
        <dbReference type="ARBA" id="ARBA00022827"/>
    </source>
</evidence>
<dbReference type="Proteomes" id="UP001602013">
    <property type="component" value="Unassembled WGS sequence"/>
</dbReference>
<proteinExistence type="inferred from homology"/>
<feature type="domain" description="FAD-binding PCMH-type" evidence="6">
    <location>
        <begin position="22"/>
        <end position="190"/>
    </location>
</feature>
<keyword evidence="3" id="KW-0285">Flavoprotein</keyword>
<dbReference type="InterPro" id="IPR016166">
    <property type="entry name" value="FAD-bd_PCMH"/>
</dbReference>
<sequence length="416" mass="43676">MRILQPGDAGYDQETSGFNLAIAHRPDAVVPAESAEDVIAAVRRAAEAGRPVAVMGMGHAPGLPAEGGLLITTRRMNRVTIDAAARTARVQAGARWADVVGLASEYGLAPLSGSSPGVGVVGYTVGGGIGLMSRTYGYAADRVRALEIVTADGRLRQVSADQEPDLFWALRGGKVTLGVITSMTFDLLPHAHVFAGSLIYPGDAARQVFRAYADWTRGLTEETTTSVALLRPPGGAPPLVALRVVHTGADGDRVVAPMRAAAPVLADALGDMPYRDTHLVYNDPEGPVPSWGRGILLDDVDTDAVLGAAGESLVVVEIRHLGGAMARDAGNAVGWRDAAYSLSTHTVASPEGAKAGDTLMAVAGPRPAQVNLLGLTGDALREQLRVAWQPETVRRLAEIRRAYDPRGVFRFGHPVE</sequence>
<keyword evidence="5" id="KW-0560">Oxidoreductase</keyword>
<dbReference type="PROSITE" id="PS51387">
    <property type="entry name" value="FAD_PCMH"/>
    <property type="match status" value="1"/>
</dbReference>
<evidence type="ECO:0000256" key="1">
    <source>
        <dbReference type="ARBA" id="ARBA00001974"/>
    </source>
</evidence>
<comment type="similarity">
    <text evidence="2">Belongs to the oxygen-dependent FAD-linked oxidoreductase family.</text>
</comment>
<dbReference type="InterPro" id="IPR016169">
    <property type="entry name" value="FAD-bd_PCMH_sub2"/>
</dbReference>
<evidence type="ECO:0000256" key="2">
    <source>
        <dbReference type="ARBA" id="ARBA00005466"/>
    </source>
</evidence>
<comment type="cofactor">
    <cofactor evidence="1">
        <name>FAD</name>
        <dbReference type="ChEBI" id="CHEBI:57692"/>
    </cofactor>
</comment>
<dbReference type="Gene3D" id="3.40.462.20">
    <property type="match status" value="1"/>
</dbReference>
<dbReference type="RefSeq" id="WP_387411412.1">
    <property type="nucleotide sequence ID" value="NZ_CP191998.1"/>
</dbReference>
<evidence type="ECO:0000313" key="7">
    <source>
        <dbReference type="EMBL" id="MFF3666745.1"/>
    </source>
</evidence>
<dbReference type="Gene3D" id="3.30.43.10">
    <property type="entry name" value="Uridine Diphospho-n-acetylenolpyruvylglucosamine Reductase, domain 2"/>
    <property type="match status" value="1"/>
</dbReference>
<name>A0ABW6SP52_9ACTN</name>
<reference evidence="7 8" key="1">
    <citation type="submission" date="2024-10" db="EMBL/GenBank/DDBJ databases">
        <title>The Natural Products Discovery Center: Release of the First 8490 Sequenced Strains for Exploring Actinobacteria Biosynthetic Diversity.</title>
        <authorList>
            <person name="Kalkreuter E."/>
            <person name="Kautsar S.A."/>
            <person name="Yang D."/>
            <person name="Bader C.D."/>
            <person name="Teijaro C.N."/>
            <person name="Fluegel L."/>
            <person name="Davis C.M."/>
            <person name="Simpson J.R."/>
            <person name="Lauterbach L."/>
            <person name="Steele A.D."/>
            <person name="Gui C."/>
            <person name="Meng S."/>
            <person name="Li G."/>
            <person name="Viehrig K."/>
            <person name="Ye F."/>
            <person name="Su P."/>
            <person name="Kiefer A.F."/>
            <person name="Nichols A."/>
            <person name="Cepeda A.J."/>
            <person name="Yan W."/>
            <person name="Fan B."/>
            <person name="Jiang Y."/>
            <person name="Adhikari A."/>
            <person name="Zheng C.-J."/>
            <person name="Schuster L."/>
            <person name="Cowan T.M."/>
            <person name="Smanski M.J."/>
            <person name="Chevrette M.G."/>
            <person name="De Carvalho L.P.S."/>
            <person name="Shen B."/>
        </authorList>
    </citation>
    <scope>NUCLEOTIDE SEQUENCE [LARGE SCALE GENOMIC DNA]</scope>
    <source>
        <strain evidence="7 8">NPDC002173</strain>
    </source>
</reference>
<organism evidence="7 8">
    <name type="scientific">Microtetraspora malaysiensis</name>
    <dbReference type="NCBI Taxonomy" id="161358"/>
    <lineage>
        <taxon>Bacteria</taxon>
        <taxon>Bacillati</taxon>
        <taxon>Actinomycetota</taxon>
        <taxon>Actinomycetes</taxon>
        <taxon>Streptosporangiales</taxon>
        <taxon>Streptosporangiaceae</taxon>
        <taxon>Microtetraspora</taxon>
    </lineage>
</organism>
<dbReference type="EMBL" id="JBIASD010000008">
    <property type="protein sequence ID" value="MFF3666745.1"/>
    <property type="molecule type" value="Genomic_DNA"/>
</dbReference>
<comment type="caution">
    <text evidence="7">The sequence shown here is derived from an EMBL/GenBank/DDBJ whole genome shotgun (WGS) entry which is preliminary data.</text>
</comment>